<feature type="compositionally biased region" description="Basic and acidic residues" evidence="1">
    <location>
        <begin position="28"/>
        <end position="48"/>
    </location>
</feature>
<organism evidence="3 4">
    <name type="scientific">Streptomyces montanus</name>
    <dbReference type="NCBI Taxonomy" id="2580423"/>
    <lineage>
        <taxon>Bacteria</taxon>
        <taxon>Bacillati</taxon>
        <taxon>Actinomycetota</taxon>
        <taxon>Actinomycetes</taxon>
        <taxon>Kitasatosporales</taxon>
        <taxon>Streptomycetaceae</taxon>
        <taxon>Streptomyces</taxon>
    </lineage>
</organism>
<keyword evidence="4" id="KW-1185">Reference proteome</keyword>
<feature type="compositionally biased region" description="Low complexity" evidence="1">
    <location>
        <begin position="49"/>
        <end position="58"/>
    </location>
</feature>
<evidence type="ECO:0000313" key="3">
    <source>
        <dbReference type="EMBL" id="TLS42930.1"/>
    </source>
</evidence>
<evidence type="ECO:0000313" key="4">
    <source>
        <dbReference type="Proteomes" id="UP000305906"/>
    </source>
</evidence>
<feature type="chain" id="PRO_5038976606" description="Lipoprotein" evidence="2">
    <location>
        <begin position="26"/>
        <end position="219"/>
    </location>
</feature>
<comment type="caution">
    <text evidence="3">The sequence shown here is derived from an EMBL/GenBank/DDBJ whole genome shotgun (WGS) entry which is preliminary data.</text>
</comment>
<protein>
    <recommendedName>
        <fullName evidence="5">Lipoprotein</fullName>
    </recommendedName>
</protein>
<keyword evidence="2" id="KW-0732">Signal</keyword>
<evidence type="ECO:0000256" key="1">
    <source>
        <dbReference type="SAM" id="MobiDB-lite"/>
    </source>
</evidence>
<proteinExistence type="predicted"/>
<dbReference type="EMBL" id="VBZC01000035">
    <property type="protein sequence ID" value="TLS42930.1"/>
    <property type="molecule type" value="Genomic_DNA"/>
</dbReference>
<accession>A0A5R9FLT5</accession>
<sequence length="219" mass="23580">MNRRPTLLAAIALTAVAALSLSACGSDDSSKKKDNDKIAGADTGDEKSPSPSESAADSAQRPKIELPSDVTHIFTPEQSDDTVKNAVLKDNAELIRALDAAIVAQNPRLPALEFYTEGEGAVAAQKWVKAFADAGWTITGKTRYFDRQVTVSSKNTASLSYCADESKAFSKVIKTDEIKKTEVTKNSYVAYGAQVEKNDEGVWELMKISSTRGADRCQP</sequence>
<feature type="signal peptide" evidence="2">
    <location>
        <begin position="1"/>
        <end position="25"/>
    </location>
</feature>
<evidence type="ECO:0008006" key="5">
    <source>
        <dbReference type="Google" id="ProtNLM"/>
    </source>
</evidence>
<feature type="region of interest" description="Disordered" evidence="1">
    <location>
        <begin position="22"/>
        <end position="66"/>
    </location>
</feature>
<dbReference type="RefSeq" id="WP_138048041.1">
    <property type="nucleotide sequence ID" value="NZ_VBZC01000035.1"/>
</dbReference>
<evidence type="ECO:0000256" key="2">
    <source>
        <dbReference type="SAM" id="SignalP"/>
    </source>
</evidence>
<reference evidence="3 4" key="1">
    <citation type="submission" date="2019-05" db="EMBL/GenBank/DDBJ databases">
        <title>Streptomyces sp. NEAU-C151, a novel actinomycete isolated from soil.</title>
        <authorList>
            <person name="Han L."/>
            <person name="Jiang H."/>
        </authorList>
    </citation>
    <scope>NUCLEOTIDE SEQUENCE [LARGE SCALE GENOMIC DNA]</scope>
    <source>
        <strain evidence="3 4">NEAU-C151</strain>
    </source>
</reference>
<dbReference type="Proteomes" id="UP000305906">
    <property type="component" value="Unassembled WGS sequence"/>
</dbReference>
<dbReference type="AlphaFoldDB" id="A0A5R9FLT5"/>
<name>A0A5R9FLT5_9ACTN</name>
<dbReference type="PROSITE" id="PS51257">
    <property type="entry name" value="PROKAR_LIPOPROTEIN"/>
    <property type="match status" value="1"/>
</dbReference>
<gene>
    <name evidence="3" type="ORF">FE633_28455</name>
</gene>